<dbReference type="Gene3D" id="2.20.210.20">
    <property type="match status" value="1"/>
</dbReference>
<organism evidence="5 6">
    <name type="scientific">Ilyodon furcidens</name>
    <name type="common">goldbreast splitfin</name>
    <dbReference type="NCBI Taxonomy" id="33524"/>
    <lineage>
        <taxon>Eukaryota</taxon>
        <taxon>Metazoa</taxon>
        <taxon>Chordata</taxon>
        <taxon>Craniata</taxon>
        <taxon>Vertebrata</taxon>
        <taxon>Euteleostomi</taxon>
        <taxon>Actinopterygii</taxon>
        <taxon>Neopterygii</taxon>
        <taxon>Teleostei</taxon>
        <taxon>Neoteleostei</taxon>
        <taxon>Acanthomorphata</taxon>
        <taxon>Ovalentaria</taxon>
        <taxon>Atherinomorphae</taxon>
        <taxon>Cyprinodontiformes</taxon>
        <taxon>Goodeidae</taxon>
        <taxon>Ilyodon</taxon>
    </lineage>
</organism>
<dbReference type="Gene3D" id="2.40.50.120">
    <property type="match status" value="1"/>
</dbReference>
<dbReference type="PROSITE" id="PS50189">
    <property type="entry name" value="NTR"/>
    <property type="match status" value="1"/>
</dbReference>
<dbReference type="InterPro" id="IPR001134">
    <property type="entry name" value="Netrin_domain"/>
</dbReference>
<dbReference type="InterPro" id="IPR008993">
    <property type="entry name" value="TIMP-like_OB-fold"/>
</dbReference>
<dbReference type="Pfam" id="PF21308">
    <property type="entry name" value="C3_CUB2"/>
    <property type="match status" value="1"/>
</dbReference>
<dbReference type="SMART" id="SM01361">
    <property type="entry name" value="A2M_recep"/>
    <property type="match status" value="1"/>
</dbReference>
<dbReference type="Pfam" id="PF01759">
    <property type="entry name" value="NTR"/>
    <property type="match status" value="1"/>
</dbReference>
<dbReference type="SUPFAM" id="SSF49410">
    <property type="entry name" value="Alpha-macroglobulin receptor domain"/>
    <property type="match status" value="1"/>
</dbReference>
<reference evidence="5 6" key="1">
    <citation type="submission" date="2021-06" db="EMBL/GenBank/DDBJ databases">
        <authorList>
            <person name="Palmer J.M."/>
        </authorList>
    </citation>
    <scope>NUCLEOTIDE SEQUENCE [LARGE SCALE GENOMIC DNA]</scope>
    <source>
        <strain evidence="6">if_2019</strain>
        <tissue evidence="5">Muscle</tissue>
    </source>
</reference>
<dbReference type="Pfam" id="PF07677">
    <property type="entry name" value="A2M_recep"/>
    <property type="match status" value="1"/>
</dbReference>
<name>A0ABV0V7I5_9TELE</name>
<dbReference type="CDD" id="cd02896">
    <property type="entry name" value="complement_C3_C4_C5"/>
    <property type="match status" value="1"/>
</dbReference>
<evidence type="ECO:0000256" key="3">
    <source>
        <dbReference type="ARBA" id="ARBA00023157"/>
    </source>
</evidence>
<dbReference type="SUPFAM" id="SSF48239">
    <property type="entry name" value="Terpenoid cyclases/Protein prenyltransferases"/>
    <property type="match status" value="1"/>
</dbReference>
<dbReference type="InterPro" id="IPR050473">
    <property type="entry name" value="A2M/Complement_sys"/>
</dbReference>
<protein>
    <recommendedName>
        <fullName evidence="4">NTR domain-containing protein</fullName>
    </recommendedName>
</protein>
<dbReference type="SMART" id="SM00643">
    <property type="entry name" value="C345C"/>
    <property type="match status" value="1"/>
</dbReference>
<comment type="subcellular location">
    <subcellularLocation>
        <location evidence="1">Secreted</location>
    </subcellularLocation>
</comment>
<evidence type="ECO:0000259" key="4">
    <source>
        <dbReference type="PROSITE" id="PS50189"/>
    </source>
</evidence>
<dbReference type="InterPro" id="IPR009048">
    <property type="entry name" value="A-macroglobulin_rcpt-bd"/>
</dbReference>
<comment type="caution">
    <text evidence="5">The sequence shown here is derived from an EMBL/GenBank/DDBJ whole genome shotgun (WGS) entry which is preliminary data.</text>
</comment>
<evidence type="ECO:0000256" key="2">
    <source>
        <dbReference type="ARBA" id="ARBA00022525"/>
    </source>
</evidence>
<sequence length="645" mass="72744">MSMPVIAATYLENTNQWEAVGLNKRNEALQHIRTGYNNQLNYRKNDGSFSIWKKSPSSTWLTAYVAKVFALAYNLVAVKDDDICGAVKFLILKAQQPDGLCGEVGRVTSGQMVGGVRGMDSDASMTAFCLIAMQESRRICSGSIGSLASSINKAVGYLEGRLPSLTNSYAVAITSYALANENKLNREILYKFASPELSHWPVNGNKQFTLEATAYALLALIKTEAFEDARPIVRWFNQQQSAGGSFGSTQATVIVYQAVAEYWTKAKEPEYNLDVDILLPGRSKPDKFNFNKGNQFTTRTSKVNDINQNIKVTARGTGEATVKMVSLYYAIPKEKESDCQKFNVSVEVIPETLDEDSKTYKLSIKVLYKDRDRDATMSILDIGLLTGFTVDTRDLDLLSKGRARIIARYEMNTVLSERGSLIIYLDKVSHTRPEEISFRIHQTLKVGVLQPAAVSVYEYYEQTHCVKFYHPQRMAGKLLQLCRADECTCAEENCSLQKSGNINNDERTAKICESTEISKIEFAYKAMLVGTEFQLSTDSYTMRIVEVIKDGSMDVSPVGKLRTFLTYQHCRKTLNLEKDKTYLIMGSSKDIHRDNQKQTFQYVLGERTWIEYWPSEADCQLDQYRPTCIGMEEMVDQYTTFACQQ</sequence>
<dbReference type="Gene3D" id="2.60.40.690">
    <property type="entry name" value="Alpha-macroglobulin, receptor-binding domain"/>
    <property type="match status" value="1"/>
</dbReference>
<keyword evidence="2" id="KW-0964">Secreted</keyword>
<dbReference type="PANTHER" id="PTHR11412">
    <property type="entry name" value="MACROGLOBULIN / COMPLEMENT"/>
    <property type="match status" value="1"/>
</dbReference>
<keyword evidence="6" id="KW-1185">Reference proteome</keyword>
<feature type="domain" description="NTR" evidence="4">
    <location>
        <begin position="494"/>
        <end position="643"/>
    </location>
</feature>
<dbReference type="InterPro" id="IPR011626">
    <property type="entry name" value="Alpha-macroglobulin_TED"/>
</dbReference>
<evidence type="ECO:0000256" key="1">
    <source>
        <dbReference type="ARBA" id="ARBA00004613"/>
    </source>
</evidence>
<evidence type="ECO:0000313" key="6">
    <source>
        <dbReference type="Proteomes" id="UP001482620"/>
    </source>
</evidence>
<dbReference type="InterPro" id="IPR048848">
    <property type="entry name" value="C3_CUB2"/>
</dbReference>
<evidence type="ECO:0000313" key="5">
    <source>
        <dbReference type="EMBL" id="MEQ2252082.1"/>
    </source>
</evidence>
<dbReference type="Pfam" id="PF07678">
    <property type="entry name" value="TED_complement"/>
    <property type="match status" value="1"/>
</dbReference>
<dbReference type="EMBL" id="JAHRIQ010094416">
    <property type="protein sequence ID" value="MEQ2252082.1"/>
    <property type="molecule type" value="Genomic_DNA"/>
</dbReference>
<keyword evidence="3" id="KW-1015">Disulfide bond</keyword>
<dbReference type="InterPro" id="IPR018933">
    <property type="entry name" value="Netrin_module_non-TIMP"/>
</dbReference>
<gene>
    <name evidence="5" type="ORF">ILYODFUR_018047</name>
</gene>
<dbReference type="Proteomes" id="UP001482620">
    <property type="component" value="Unassembled WGS sequence"/>
</dbReference>
<dbReference type="PANTHER" id="PTHR11412:SF81">
    <property type="entry name" value="COMPLEMENT C3"/>
    <property type="match status" value="1"/>
</dbReference>
<accession>A0ABV0V7I5</accession>
<dbReference type="Gene3D" id="1.50.10.20">
    <property type="match status" value="1"/>
</dbReference>
<dbReference type="SUPFAM" id="SSF50242">
    <property type="entry name" value="TIMP-like"/>
    <property type="match status" value="1"/>
</dbReference>
<dbReference type="InterPro" id="IPR008930">
    <property type="entry name" value="Terpenoid_cyclase/PrenylTrfase"/>
</dbReference>
<dbReference type="InterPro" id="IPR036595">
    <property type="entry name" value="A-macroglobulin_rcpt-bd_sf"/>
</dbReference>
<proteinExistence type="predicted"/>